<dbReference type="RefSeq" id="WP_171219632.1">
    <property type="nucleotide sequence ID" value="NZ_JABEPP010000005.1"/>
</dbReference>
<name>A0A849I2Y8_9HYPH</name>
<evidence type="ECO:0000313" key="3">
    <source>
        <dbReference type="Proteomes" id="UP000564885"/>
    </source>
</evidence>
<reference evidence="2 3" key="1">
    <citation type="submission" date="2020-04" db="EMBL/GenBank/DDBJ databases">
        <title>Enterovirga sp. isolate from soil.</title>
        <authorList>
            <person name="Chea S."/>
            <person name="Kim D.-U."/>
        </authorList>
    </citation>
    <scope>NUCLEOTIDE SEQUENCE [LARGE SCALE GENOMIC DNA]</scope>
    <source>
        <strain evidence="2 3">DB1703</strain>
    </source>
</reference>
<dbReference type="InterPro" id="IPR006056">
    <property type="entry name" value="RidA"/>
</dbReference>
<dbReference type="NCBIfam" id="TIGR00004">
    <property type="entry name" value="Rid family detoxifying hydrolase"/>
    <property type="match status" value="1"/>
</dbReference>
<dbReference type="InterPro" id="IPR006175">
    <property type="entry name" value="YjgF/YER057c/UK114"/>
</dbReference>
<dbReference type="EMBL" id="JABEPP010000005">
    <property type="protein sequence ID" value="NNM74166.1"/>
    <property type="molecule type" value="Genomic_DNA"/>
</dbReference>
<comment type="similarity">
    <text evidence="1">Belongs to the RutC family.</text>
</comment>
<dbReference type="GO" id="GO:0005829">
    <property type="term" value="C:cytosol"/>
    <property type="evidence" value="ECO:0007669"/>
    <property type="project" value="TreeGrafter"/>
</dbReference>
<dbReference type="GO" id="GO:0019239">
    <property type="term" value="F:deaminase activity"/>
    <property type="evidence" value="ECO:0007669"/>
    <property type="project" value="TreeGrafter"/>
</dbReference>
<dbReference type="Gene3D" id="3.30.1330.40">
    <property type="entry name" value="RutC-like"/>
    <property type="match status" value="1"/>
</dbReference>
<dbReference type="SUPFAM" id="SSF55298">
    <property type="entry name" value="YjgF-like"/>
    <property type="match status" value="1"/>
</dbReference>
<dbReference type="PANTHER" id="PTHR11803">
    <property type="entry name" value="2-IMINOBUTANOATE/2-IMINOPROPANOATE DEAMINASE RIDA"/>
    <property type="match status" value="1"/>
</dbReference>
<comment type="caution">
    <text evidence="2">The sequence shown here is derived from an EMBL/GenBank/DDBJ whole genome shotgun (WGS) entry which is preliminary data.</text>
</comment>
<dbReference type="InterPro" id="IPR035959">
    <property type="entry name" value="RutC-like_sf"/>
</dbReference>
<accession>A0A849I2Y8</accession>
<sequence>MNFITTEDAPPAGGHYSQAVTANGLLFVAGQLPIRLGGGIPDGIEAQTRQALANVEAILKAAGSGLDRVVSATVYVSDIELWPEVNRVYAEIFGVHRPARTVAVSPQLHYGALVEVQAIALA</sequence>
<keyword evidence="3" id="KW-1185">Reference proteome</keyword>
<dbReference type="Pfam" id="PF01042">
    <property type="entry name" value="Ribonuc_L-PSP"/>
    <property type="match status" value="1"/>
</dbReference>
<evidence type="ECO:0000256" key="1">
    <source>
        <dbReference type="ARBA" id="ARBA00010552"/>
    </source>
</evidence>
<dbReference type="AlphaFoldDB" id="A0A849I2Y8"/>
<proteinExistence type="inferred from homology"/>
<dbReference type="PANTHER" id="PTHR11803:SF39">
    <property type="entry name" value="2-IMINOBUTANOATE_2-IMINOPROPANOATE DEAMINASE"/>
    <property type="match status" value="1"/>
</dbReference>
<organism evidence="2 3">
    <name type="scientific">Enterovirga aerilata</name>
    <dbReference type="NCBI Taxonomy" id="2730920"/>
    <lineage>
        <taxon>Bacteria</taxon>
        <taxon>Pseudomonadati</taxon>
        <taxon>Pseudomonadota</taxon>
        <taxon>Alphaproteobacteria</taxon>
        <taxon>Hyphomicrobiales</taxon>
        <taxon>Methylobacteriaceae</taxon>
        <taxon>Enterovirga</taxon>
    </lineage>
</organism>
<gene>
    <name evidence="2" type="ORF">HJG44_17470</name>
</gene>
<protein>
    <submittedName>
        <fullName evidence="2">RidA family protein</fullName>
    </submittedName>
</protein>
<dbReference type="CDD" id="cd00448">
    <property type="entry name" value="YjgF_YER057c_UK114_family"/>
    <property type="match status" value="1"/>
</dbReference>
<dbReference type="Proteomes" id="UP000564885">
    <property type="component" value="Unassembled WGS sequence"/>
</dbReference>
<dbReference type="FunFam" id="3.30.1330.40:FF:000001">
    <property type="entry name" value="L-PSP family endoribonuclease"/>
    <property type="match status" value="1"/>
</dbReference>
<evidence type="ECO:0000313" key="2">
    <source>
        <dbReference type="EMBL" id="NNM74166.1"/>
    </source>
</evidence>